<dbReference type="KEGG" id="cge:113836328"/>
<proteinExistence type="predicted"/>
<dbReference type="Proteomes" id="UP001108280">
    <property type="component" value="Chromosome 6"/>
</dbReference>
<dbReference type="Gene3D" id="3.90.310.10">
    <property type="entry name" value="ENV polyprotein, receptor-binding domain"/>
    <property type="match status" value="1"/>
</dbReference>
<keyword evidence="2" id="KW-0812">Transmembrane</keyword>
<organism evidence="4 5">
    <name type="scientific">Cricetulus griseus</name>
    <name type="common">Chinese hamster</name>
    <name type="synonym">Cricetulus barabensis griseus</name>
    <dbReference type="NCBI Taxonomy" id="10029"/>
    <lineage>
        <taxon>Eukaryota</taxon>
        <taxon>Metazoa</taxon>
        <taxon>Chordata</taxon>
        <taxon>Craniata</taxon>
        <taxon>Vertebrata</taxon>
        <taxon>Euteleostomi</taxon>
        <taxon>Mammalia</taxon>
        <taxon>Eutheria</taxon>
        <taxon>Euarchontoglires</taxon>
        <taxon>Glires</taxon>
        <taxon>Rodentia</taxon>
        <taxon>Myomorpha</taxon>
        <taxon>Muroidea</taxon>
        <taxon>Cricetidae</taxon>
        <taxon>Cricetinae</taxon>
        <taxon>Cricetulus</taxon>
    </lineage>
</organism>
<dbReference type="SUPFAM" id="SSF58069">
    <property type="entry name" value="Virus ectodomain"/>
    <property type="match status" value="1"/>
</dbReference>
<dbReference type="PANTHER" id="PTHR10424:SF72">
    <property type="entry name" value="BC035947 PROTEIN-RELATED"/>
    <property type="match status" value="1"/>
</dbReference>
<dbReference type="Gene3D" id="1.10.287.210">
    <property type="match status" value="1"/>
</dbReference>
<evidence type="ECO:0000313" key="4">
    <source>
        <dbReference type="Proteomes" id="UP001108280"/>
    </source>
</evidence>
<dbReference type="CDD" id="cd09851">
    <property type="entry name" value="HTLV-1-like_HR1-HR2"/>
    <property type="match status" value="1"/>
</dbReference>
<dbReference type="OrthoDB" id="9838482at2759"/>
<feature type="transmembrane region" description="Helical" evidence="2">
    <location>
        <begin position="563"/>
        <end position="585"/>
    </location>
</feature>
<dbReference type="RefSeq" id="XP_027276676.1">
    <property type="nucleotide sequence ID" value="XM_027420875.1"/>
</dbReference>
<feature type="signal peptide" evidence="3">
    <location>
        <begin position="1"/>
        <end position="16"/>
    </location>
</feature>
<keyword evidence="2" id="KW-1133">Transmembrane helix</keyword>
<keyword evidence="4" id="KW-1185">Reference proteome</keyword>
<sequence>MFQTLCLMLMTAAAAGRQPHTPTPRRWVIINLSTGDVAADNTSIDFPFGKWFPDLYVDLCDIVDRWTNPSGWGCNSPWGKAATRQTRFYVCPGHSLSRHLTAQCGGPQDGYCASWSCVSTGHIWWTAPVTTDFITVGPYNRSTPGTYRCGGQSSGPCYDSNHSPHTKDATEGGRCNLLKISFTELGKQQTDWTGGKIWGLRLYVSGVDPATTFMIQLQRIDPPSKPVGPNPVLPDRGIKTLPKPAQTPAQSSTPKLTPITPSISPDPGTIDRLFNLVQGAYLALNASSPNSTRDCWLCLSAEPPYYEGIAFMASTSNITSPSARCRAVPHQLTLPGVSGQGLCLGKVPSSYTQFCNKTIIPYIGSYYLEAPNGTYWACNTGLTPCIFALSLDVSHEYCILVQLWPQIKYYSGEILVSQAQRRVLREPVSMTIALMLGIGGLVAGIGTGTAALVQNNQLLQLQIAMNTDLEAIERSISALEKSLTSLSEVVLQNRRGLDLLFLKEGGLCAALREECCFYADHTGIVKESMEILRERLAKRKREFEKQKGWFSNLLQGSPWLSTLLPTIIAPLIVFLLLLCFGPWALQWLTQLIKRQIDSALPKSISVHYHKLVAADPGEERGSQQELRFSNQGLRFNNSTC</sequence>
<evidence type="ECO:0000313" key="5">
    <source>
        <dbReference type="RefSeq" id="XP_027276676.1"/>
    </source>
</evidence>
<reference evidence="5" key="3">
    <citation type="submission" date="2025-08" db="UniProtKB">
        <authorList>
            <consortium name="RefSeq"/>
        </authorList>
    </citation>
    <scope>IDENTIFICATION</scope>
    <source>
        <strain evidence="5">17A/GY</strain>
        <tissue evidence="5">Liver</tissue>
    </source>
</reference>
<accession>A0A9J7G795</accession>
<feature type="chain" id="PRO_5039894896" evidence="3">
    <location>
        <begin position="17"/>
        <end position="640"/>
    </location>
</feature>
<dbReference type="InterPro" id="IPR018154">
    <property type="entry name" value="TLV/ENV_coat_polyprotein"/>
</dbReference>
<reference evidence="4" key="1">
    <citation type="journal article" date="2018" name="Biotechnol. Bioeng.">
        <title>A reference genome of the Chinese hamster based on a hybrid assembly strategy.</title>
        <authorList>
            <person name="Rupp O."/>
            <person name="MacDonald M.L."/>
            <person name="Li S."/>
            <person name="Dhiman H."/>
            <person name="Polson S."/>
            <person name="Griep S."/>
            <person name="Heffner K."/>
            <person name="Hernandez I."/>
            <person name="Brinkrolf K."/>
            <person name="Jadhav V."/>
            <person name="Samoudi M."/>
            <person name="Hao H."/>
            <person name="Kingham B."/>
            <person name="Goesmann A."/>
            <person name="Betenbaugh M.J."/>
            <person name="Lewis N.E."/>
            <person name="Borth N."/>
            <person name="Lee K.H."/>
        </authorList>
    </citation>
    <scope>NUCLEOTIDE SEQUENCE [LARGE SCALE GENOMIC DNA]</scope>
    <source>
        <strain evidence="4">17A/GY</strain>
    </source>
</reference>
<dbReference type="InterPro" id="IPR008981">
    <property type="entry name" value="FMuLV_rcpt-bd"/>
</dbReference>
<keyword evidence="2" id="KW-0472">Membrane</keyword>
<gene>
    <name evidence="5" type="primary">LOC113836328</name>
</gene>
<name>A0A9J7G795_CRIGR</name>
<dbReference type="Pfam" id="PF00429">
    <property type="entry name" value="TLV_coat"/>
    <property type="match status" value="1"/>
</dbReference>
<evidence type="ECO:0000256" key="2">
    <source>
        <dbReference type="SAM" id="Phobius"/>
    </source>
</evidence>
<feature type="compositionally biased region" description="Polar residues" evidence="1">
    <location>
        <begin position="247"/>
        <end position="262"/>
    </location>
</feature>
<dbReference type="SUPFAM" id="SSF49830">
    <property type="entry name" value="ENV polyprotein, receptor-binding domain"/>
    <property type="match status" value="1"/>
</dbReference>
<feature type="region of interest" description="Disordered" evidence="1">
    <location>
        <begin position="221"/>
        <end position="262"/>
    </location>
</feature>
<protein>
    <submittedName>
        <fullName evidence="5">MLV-related proviral Env polyprotein-like</fullName>
    </submittedName>
</protein>
<evidence type="ECO:0000256" key="1">
    <source>
        <dbReference type="SAM" id="MobiDB-lite"/>
    </source>
</evidence>
<feature type="compositionally biased region" description="Pro residues" evidence="1">
    <location>
        <begin position="223"/>
        <end position="232"/>
    </location>
</feature>
<dbReference type="AlphaFoldDB" id="A0A9J7G795"/>
<dbReference type="GeneID" id="113836328"/>
<keyword evidence="3" id="KW-0732">Signal</keyword>
<dbReference type="PANTHER" id="PTHR10424">
    <property type="entry name" value="VIRAL ENVELOPE PROTEIN"/>
    <property type="match status" value="1"/>
</dbReference>
<evidence type="ECO:0000256" key="3">
    <source>
        <dbReference type="SAM" id="SignalP"/>
    </source>
</evidence>
<reference evidence="4" key="2">
    <citation type="journal article" date="2020" name="Biotechnol. Bioeng.">
        <title>Chromosome-scale scaffolds for the Chinese hamster reference genome assembly to facilitate the study of the CHO epigenome.</title>
        <authorList>
            <person name="Hilliard W."/>
            <person name="MacDonald M."/>
            <person name="Lee K.H."/>
        </authorList>
    </citation>
    <scope>NUCLEOTIDE SEQUENCE [LARGE SCALE GENOMIC DNA]</scope>
    <source>
        <strain evidence="4">17A/GY</strain>
    </source>
</reference>